<dbReference type="GeneID" id="90543005"/>
<keyword evidence="2" id="KW-1185">Reference proteome</keyword>
<dbReference type="Proteomes" id="UP001334084">
    <property type="component" value="Chromosome 12"/>
</dbReference>
<evidence type="ECO:0000313" key="1">
    <source>
        <dbReference type="EMBL" id="WUR05158.1"/>
    </source>
</evidence>
<name>A0AAX4JI91_9MICR</name>
<gene>
    <name evidence="1" type="ORF">VNE69_12143</name>
</gene>
<dbReference type="KEGG" id="vnx:VNE69_12143"/>
<dbReference type="RefSeq" id="XP_065331303.1">
    <property type="nucleotide sequence ID" value="XM_065475231.1"/>
</dbReference>
<sequence>MLENCGQLSINIQNLALELLRYEILKWLKKLESLDRIEYVLCNASYEIIEWHSTFMEQTRTLLNEFKEEEIEVVDVYRLFQKRIRTQSNLSNKSEVVKIDSEEIWIRYPTSPVKKTLII</sequence>
<evidence type="ECO:0000313" key="2">
    <source>
        <dbReference type="Proteomes" id="UP001334084"/>
    </source>
</evidence>
<proteinExistence type="predicted"/>
<dbReference type="EMBL" id="CP142737">
    <property type="protein sequence ID" value="WUR05158.1"/>
    <property type="molecule type" value="Genomic_DNA"/>
</dbReference>
<dbReference type="AlphaFoldDB" id="A0AAX4JI91"/>
<protein>
    <submittedName>
        <fullName evidence="1">Uncharacterized protein</fullName>
    </submittedName>
</protein>
<accession>A0AAX4JI91</accession>
<reference evidence="1" key="1">
    <citation type="journal article" date="2024" name="BMC Genomics">
        <title>Functional annotation of a divergent genome using sequence and structure-based similarity.</title>
        <authorList>
            <person name="Svedberg D."/>
            <person name="Winiger R.R."/>
            <person name="Berg A."/>
            <person name="Sharma H."/>
            <person name="Tellgren-Roth C."/>
            <person name="Debrunner-Vossbrinck B.A."/>
            <person name="Vossbrinck C.R."/>
            <person name="Barandun J."/>
        </authorList>
    </citation>
    <scope>NUCLEOTIDE SEQUENCE</scope>
    <source>
        <strain evidence="1">Illinois isolate</strain>
    </source>
</reference>
<organism evidence="1 2">
    <name type="scientific">Vairimorpha necatrix</name>
    <dbReference type="NCBI Taxonomy" id="6039"/>
    <lineage>
        <taxon>Eukaryota</taxon>
        <taxon>Fungi</taxon>
        <taxon>Fungi incertae sedis</taxon>
        <taxon>Microsporidia</taxon>
        <taxon>Nosematidae</taxon>
        <taxon>Vairimorpha</taxon>
    </lineage>
</organism>